<keyword evidence="11" id="KW-0456">Lyase</keyword>
<evidence type="ECO:0000256" key="5">
    <source>
        <dbReference type="ARBA" id="ARBA00022695"/>
    </source>
</evidence>
<dbReference type="Gene3D" id="1.10.150.110">
    <property type="entry name" value="DNA polymerase beta, N-terminal domain-like"/>
    <property type="match status" value="1"/>
</dbReference>
<dbReference type="InterPro" id="IPR027421">
    <property type="entry name" value="DNA_pol_lamdba_lyase_dom_sf"/>
</dbReference>
<evidence type="ECO:0000259" key="15">
    <source>
        <dbReference type="SMART" id="SM00483"/>
    </source>
</evidence>
<reference evidence="16 17" key="1">
    <citation type="journal article" date="2016" name="Mol. Biol. Evol.">
        <title>Comparative Genomics of Early-Diverging Mushroom-Forming Fungi Provides Insights into the Origins of Lignocellulose Decay Capabilities.</title>
        <authorList>
            <person name="Nagy L.G."/>
            <person name="Riley R."/>
            <person name="Tritt A."/>
            <person name="Adam C."/>
            <person name="Daum C."/>
            <person name="Floudas D."/>
            <person name="Sun H."/>
            <person name="Yadav J.S."/>
            <person name="Pangilinan J."/>
            <person name="Larsson K.H."/>
            <person name="Matsuura K."/>
            <person name="Barry K."/>
            <person name="Labutti K."/>
            <person name="Kuo R."/>
            <person name="Ohm R.A."/>
            <person name="Bhattacharya S.S."/>
            <person name="Shirouzu T."/>
            <person name="Yoshinaga Y."/>
            <person name="Martin F.M."/>
            <person name="Grigoriev I.V."/>
            <person name="Hibbett D.S."/>
        </authorList>
    </citation>
    <scope>NUCLEOTIDE SEQUENCE [LARGE SCALE GENOMIC DNA]</scope>
    <source>
        <strain evidence="16 17">HHB14362 ss-1</strain>
    </source>
</reference>
<keyword evidence="7" id="KW-0227">DNA damage</keyword>
<dbReference type="InterPro" id="IPR002054">
    <property type="entry name" value="DNA-dir_DNA_pol_X"/>
</dbReference>
<dbReference type="PANTHER" id="PTHR11276">
    <property type="entry name" value="DNA POLYMERASE TYPE-X FAMILY MEMBER"/>
    <property type="match status" value="1"/>
</dbReference>
<dbReference type="STRING" id="1314782.A0A165NN93"/>
<dbReference type="AlphaFoldDB" id="A0A165NN93"/>
<keyword evidence="6" id="KW-0235">DNA replication</keyword>
<evidence type="ECO:0000256" key="6">
    <source>
        <dbReference type="ARBA" id="ARBA00022705"/>
    </source>
</evidence>
<evidence type="ECO:0000256" key="13">
    <source>
        <dbReference type="PIRSR" id="PIRSR622312-50"/>
    </source>
</evidence>
<dbReference type="CDD" id="cd00141">
    <property type="entry name" value="NT_POLXc"/>
    <property type="match status" value="1"/>
</dbReference>
<evidence type="ECO:0000256" key="8">
    <source>
        <dbReference type="ARBA" id="ARBA00022932"/>
    </source>
</evidence>
<dbReference type="FunFam" id="1.10.150.110:FF:000005">
    <property type="entry name" value="DNA polymerase POL4"/>
    <property type="match status" value="1"/>
</dbReference>
<dbReference type="GO" id="GO:0005634">
    <property type="term" value="C:nucleus"/>
    <property type="evidence" value="ECO:0007669"/>
    <property type="project" value="TreeGrafter"/>
</dbReference>
<dbReference type="GO" id="GO:0003887">
    <property type="term" value="F:DNA-directed DNA polymerase activity"/>
    <property type="evidence" value="ECO:0007669"/>
    <property type="project" value="UniProtKB-KW"/>
</dbReference>
<sequence length="789" mass="87813">MRSSGPLTQVHMIASDTELPHSDFFSSDSSLLSFRLSIPSTLPKDNSNMSGDLDEFFRQQDLIFSMPDETVDEYFERISKWEEKLASRSARSRRPGSSTHTVLDLPDLSTSHEQAKDAKLKHKTTHGDGTGDAQTDHQPTKRVRIDTTVHDRSGVIPSITPALGNTTGTAGSGVLQVKSTTQDRSRPQEDPRSVPLASLAEGEDSIILWSENSRIGKPLNKATHGSSSVQRSIKPAAQDRGVTGTNNTEKDKPSKEQAIRPRDTVLKTSSAPATKSSVRNVATLPTSNLAKESPATKQTRHKNSATAPAAGPSRQPAATASRVKKANNNRPSKYSMDENSTDGSDGERKRAAPDFLLYPPNKRQENETRPTPLFGGNGGSSSLNAFKSVRVTSAQDDPLAQFYEKARADRDAVWLGEDGQESPLGASEKSQDKKGKSSKRGFTCDEKGPPSKCVNQDIVDKLQELQAIHEARPTKDDKWRVYAYRKAIAAIRRYSKRITSRDEAFKISGVGSKTADKIEEILETGDLRRIQYENTPDVKATAIFRGIYGVGQQIAWQWYAAGCRTLEDVKARKGDIKVSAVQEIGIKYYADINDRMPRVEVQGIFDRIKPIALKLDPVLFIEVMGSFRRGKADCGDIDILITRPTDDGRTHRGILRQLLRRLHQEGILTEDLSVPDDPDDLEAVYRGLCRRDQNSRHRRIDFLVVPWKSRGVALLYYTGDDIFNRAMRYKANTMGYSLNQRGLYAGVVRDTHDRTKKTNTGNIIASETEEEIFRILGIPWQEPHERIRS</sequence>
<feature type="compositionally biased region" description="Basic and acidic residues" evidence="14">
    <location>
        <begin position="248"/>
        <end position="265"/>
    </location>
</feature>
<dbReference type="GO" id="GO:0006303">
    <property type="term" value="P:double-strand break repair via nonhomologous end joining"/>
    <property type="evidence" value="ECO:0007669"/>
    <property type="project" value="TreeGrafter"/>
</dbReference>
<dbReference type="InParanoid" id="A0A165NN93"/>
<evidence type="ECO:0000256" key="3">
    <source>
        <dbReference type="ARBA" id="ARBA00022634"/>
    </source>
</evidence>
<dbReference type="Gene3D" id="3.30.210.10">
    <property type="entry name" value="DNA polymerase, thumb domain"/>
    <property type="match status" value="1"/>
</dbReference>
<dbReference type="InterPro" id="IPR029398">
    <property type="entry name" value="PolB_thumb"/>
</dbReference>
<gene>
    <name evidence="16" type="ORF">NEOLEDRAFT_1141515</name>
</gene>
<dbReference type="InterPro" id="IPR043519">
    <property type="entry name" value="NT_sf"/>
</dbReference>
<dbReference type="SUPFAM" id="SSF81301">
    <property type="entry name" value="Nucleotidyltransferase"/>
    <property type="match status" value="1"/>
</dbReference>
<dbReference type="Gene3D" id="1.10.150.20">
    <property type="entry name" value="5' to 3' exonuclease, C-terminal subdomain"/>
    <property type="match status" value="1"/>
</dbReference>
<evidence type="ECO:0000256" key="7">
    <source>
        <dbReference type="ARBA" id="ARBA00022763"/>
    </source>
</evidence>
<keyword evidence="5" id="KW-0548">Nucleotidyltransferase</keyword>
<feature type="region of interest" description="Disordered" evidence="14">
    <location>
        <begin position="86"/>
        <end position="198"/>
    </location>
</feature>
<proteinExistence type="inferred from homology"/>
<keyword evidence="3" id="KW-0237">DNA synthesis</keyword>
<dbReference type="SUPFAM" id="SSF81585">
    <property type="entry name" value="PsbU/PolX domain-like"/>
    <property type="match status" value="1"/>
</dbReference>
<evidence type="ECO:0000256" key="9">
    <source>
        <dbReference type="ARBA" id="ARBA00023125"/>
    </source>
</evidence>
<dbReference type="PROSITE" id="PS00522">
    <property type="entry name" value="DNA_POLYMERASE_X"/>
    <property type="match status" value="1"/>
</dbReference>
<dbReference type="Proteomes" id="UP000076761">
    <property type="component" value="Unassembled WGS sequence"/>
</dbReference>
<dbReference type="Pfam" id="PF10391">
    <property type="entry name" value="DNA_pol_lambd_f"/>
    <property type="match status" value="1"/>
</dbReference>
<evidence type="ECO:0000256" key="12">
    <source>
        <dbReference type="ARBA" id="ARBA00049244"/>
    </source>
</evidence>
<dbReference type="InterPro" id="IPR037160">
    <property type="entry name" value="DNA_Pol_thumb_sf"/>
</dbReference>
<dbReference type="InterPro" id="IPR019843">
    <property type="entry name" value="DNA_pol-X_BS"/>
</dbReference>
<dbReference type="InterPro" id="IPR022312">
    <property type="entry name" value="DNA_pol_X"/>
</dbReference>
<name>A0A165NN93_9AGAM</name>
<comment type="similarity">
    <text evidence="1">Belongs to the DNA polymerase type-X family.</text>
</comment>
<dbReference type="EC" id="2.7.7.7" evidence="2"/>
<feature type="active site" description="Nucleophile; Schiff-base intermediate with DNA; for 5'-dRP lyase activity" evidence="13">
    <location>
        <position position="517"/>
    </location>
</feature>
<evidence type="ECO:0000256" key="1">
    <source>
        <dbReference type="ARBA" id="ARBA00008323"/>
    </source>
</evidence>
<comment type="catalytic activity">
    <reaction evidence="12">
        <text>DNA(n) + a 2'-deoxyribonucleoside 5'-triphosphate = DNA(n+1) + diphosphate</text>
        <dbReference type="Rhea" id="RHEA:22508"/>
        <dbReference type="Rhea" id="RHEA-COMP:17339"/>
        <dbReference type="Rhea" id="RHEA-COMP:17340"/>
        <dbReference type="ChEBI" id="CHEBI:33019"/>
        <dbReference type="ChEBI" id="CHEBI:61560"/>
        <dbReference type="ChEBI" id="CHEBI:173112"/>
        <dbReference type="EC" id="2.7.7.7"/>
    </reaction>
</comment>
<feature type="compositionally biased region" description="Polar residues" evidence="14">
    <location>
        <begin position="266"/>
        <end position="290"/>
    </location>
</feature>
<dbReference type="GO" id="GO:0006260">
    <property type="term" value="P:DNA replication"/>
    <property type="evidence" value="ECO:0007669"/>
    <property type="project" value="UniProtKB-KW"/>
</dbReference>
<keyword evidence="17" id="KW-1185">Reference proteome</keyword>
<feature type="region of interest" description="Disordered" evidence="14">
    <location>
        <begin position="216"/>
        <end position="380"/>
    </location>
</feature>
<dbReference type="SUPFAM" id="SSF47802">
    <property type="entry name" value="DNA polymerase beta, N-terminal domain-like"/>
    <property type="match status" value="1"/>
</dbReference>
<dbReference type="PANTHER" id="PTHR11276:SF28">
    <property type="entry name" value="DNA POLYMERASE LAMBDA"/>
    <property type="match status" value="1"/>
</dbReference>
<protein>
    <recommendedName>
        <fullName evidence="2">DNA-directed DNA polymerase</fullName>
        <ecNumber evidence="2">2.7.7.7</ecNumber>
    </recommendedName>
</protein>
<feature type="compositionally biased region" description="Basic and acidic residues" evidence="14">
    <location>
        <begin position="181"/>
        <end position="192"/>
    </location>
</feature>
<dbReference type="EMBL" id="KV425631">
    <property type="protein sequence ID" value="KZT19878.1"/>
    <property type="molecule type" value="Genomic_DNA"/>
</dbReference>
<dbReference type="GO" id="GO:0016829">
    <property type="term" value="F:lyase activity"/>
    <property type="evidence" value="ECO:0007669"/>
    <property type="project" value="UniProtKB-KW"/>
</dbReference>
<feature type="compositionally biased region" description="Basic and acidic residues" evidence="14">
    <location>
        <begin position="134"/>
        <end position="153"/>
    </location>
</feature>
<feature type="compositionally biased region" description="Polar residues" evidence="14">
    <location>
        <begin position="328"/>
        <end position="343"/>
    </location>
</feature>
<evidence type="ECO:0000256" key="4">
    <source>
        <dbReference type="ARBA" id="ARBA00022679"/>
    </source>
</evidence>
<evidence type="ECO:0000256" key="2">
    <source>
        <dbReference type="ARBA" id="ARBA00012417"/>
    </source>
</evidence>
<keyword evidence="9" id="KW-0238">DNA-binding</keyword>
<dbReference type="Pfam" id="PF14716">
    <property type="entry name" value="HHH_8"/>
    <property type="match status" value="1"/>
</dbReference>
<dbReference type="InterPro" id="IPR010996">
    <property type="entry name" value="HHH_MUS81"/>
</dbReference>
<dbReference type="PRINTS" id="PR00870">
    <property type="entry name" value="DNAPOLXBETA"/>
</dbReference>
<dbReference type="OrthoDB" id="205514at2759"/>
<evidence type="ECO:0000256" key="10">
    <source>
        <dbReference type="ARBA" id="ARBA00023204"/>
    </source>
</evidence>
<organism evidence="16 17">
    <name type="scientific">Neolentinus lepideus HHB14362 ss-1</name>
    <dbReference type="NCBI Taxonomy" id="1314782"/>
    <lineage>
        <taxon>Eukaryota</taxon>
        <taxon>Fungi</taxon>
        <taxon>Dikarya</taxon>
        <taxon>Basidiomycota</taxon>
        <taxon>Agaricomycotina</taxon>
        <taxon>Agaricomycetes</taxon>
        <taxon>Gloeophyllales</taxon>
        <taxon>Gloeophyllaceae</taxon>
        <taxon>Neolentinus</taxon>
    </lineage>
</organism>
<dbReference type="InterPro" id="IPR002008">
    <property type="entry name" value="DNA_pol_X_beta-like"/>
</dbReference>
<keyword evidence="4" id="KW-0808">Transferase</keyword>
<dbReference type="Pfam" id="PF14791">
    <property type="entry name" value="DNA_pol_B_thumb"/>
    <property type="match status" value="1"/>
</dbReference>
<evidence type="ECO:0000256" key="11">
    <source>
        <dbReference type="ARBA" id="ARBA00023239"/>
    </source>
</evidence>
<dbReference type="PRINTS" id="PR00869">
    <property type="entry name" value="DNAPOLX"/>
</dbReference>
<dbReference type="SMART" id="SM00483">
    <property type="entry name" value="POLXc"/>
    <property type="match status" value="1"/>
</dbReference>
<dbReference type="Pfam" id="PF14792">
    <property type="entry name" value="DNA_pol_B_palm"/>
    <property type="match status" value="1"/>
</dbReference>
<dbReference type="GO" id="GO:0003677">
    <property type="term" value="F:DNA binding"/>
    <property type="evidence" value="ECO:0007669"/>
    <property type="project" value="UniProtKB-KW"/>
</dbReference>
<evidence type="ECO:0000313" key="16">
    <source>
        <dbReference type="EMBL" id="KZT19878.1"/>
    </source>
</evidence>
<dbReference type="InterPro" id="IPR018944">
    <property type="entry name" value="DNA_pol_lambd_fingers_domain"/>
</dbReference>
<feature type="domain" description="DNA-directed DNA polymerase X" evidence="15">
    <location>
        <begin position="453"/>
        <end position="787"/>
    </location>
</feature>
<keyword evidence="10" id="KW-0234">DNA repair</keyword>
<dbReference type="Gene3D" id="3.30.460.10">
    <property type="entry name" value="Beta Polymerase, domain 2"/>
    <property type="match status" value="1"/>
</dbReference>
<evidence type="ECO:0000256" key="14">
    <source>
        <dbReference type="SAM" id="MobiDB-lite"/>
    </source>
</evidence>
<dbReference type="InterPro" id="IPR028207">
    <property type="entry name" value="DNA_pol_B_palm_palm"/>
</dbReference>
<evidence type="ECO:0000313" key="17">
    <source>
        <dbReference type="Proteomes" id="UP000076761"/>
    </source>
</evidence>
<accession>A0A165NN93</accession>
<keyword evidence="8" id="KW-0239">DNA-directed DNA polymerase</keyword>
<feature type="region of interest" description="Disordered" evidence="14">
    <location>
        <begin position="417"/>
        <end position="450"/>
    </location>
</feature>